<comment type="similarity">
    <text evidence="1">Belongs to the MsrA Met sulfoxide reductase family.</text>
</comment>
<dbReference type="PANTHER" id="PTHR43774">
    <property type="entry name" value="PEPTIDE METHIONINE SULFOXIDE REDUCTASE"/>
    <property type="match status" value="1"/>
</dbReference>
<evidence type="ECO:0000256" key="4">
    <source>
        <dbReference type="ARBA" id="ARBA00030643"/>
    </source>
</evidence>
<dbReference type="GO" id="GO:0008113">
    <property type="term" value="F:peptide-methionine (S)-S-oxide reductase activity"/>
    <property type="evidence" value="ECO:0007669"/>
    <property type="project" value="UniProtKB-EC"/>
</dbReference>
<evidence type="ECO:0000313" key="10">
    <source>
        <dbReference type="Proteomes" id="UP000663877"/>
    </source>
</evidence>
<evidence type="ECO:0000256" key="2">
    <source>
        <dbReference type="ARBA" id="ARBA00012502"/>
    </source>
</evidence>
<dbReference type="Proteomes" id="UP000663877">
    <property type="component" value="Unassembled WGS sequence"/>
</dbReference>
<dbReference type="AlphaFoldDB" id="A0A814LR28"/>
<dbReference type="HAMAP" id="MF_01401">
    <property type="entry name" value="MsrA"/>
    <property type="match status" value="1"/>
</dbReference>
<reference evidence="6" key="1">
    <citation type="submission" date="2021-02" db="EMBL/GenBank/DDBJ databases">
        <authorList>
            <person name="Nowell W R."/>
        </authorList>
    </citation>
    <scope>NUCLEOTIDE SEQUENCE</scope>
</reference>
<dbReference type="Gene3D" id="3.30.1060.10">
    <property type="entry name" value="Peptide methionine sulphoxide reductase MsrA"/>
    <property type="match status" value="1"/>
</dbReference>
<dbReference type="InterPro" id="IPR002569">
    <property type="entry name" value="Met_Sox_Rdtase_MsrA_dom"/>
</dbReference>
<dbReference type="EMBL" id="CAJNOI010000106">
    <property type="protein sequence ID" value="CAF1069693.1"/>
    <property type="molecule type" value="Genomic_DNA"/>
</dbReference>
<dbReference type="EMBL" id="CAJNOM010001901">
    <property type="protein sequence ID" value="CAF1621926.1"/>
    <property type="molecule type" value="Genomic_DNA"/>
</dbReference>
<accession>A0A814LR28</accession>
<dbReference type="EC" id="1.8.4.11" evidence="2"/>
<evidence type="ECO:0000313" key="9">
    <source>
        <dbReference type="Proteomes" id="UP000663832"/>
    </source>
</evidence>
<protein>
    <recommendedName>
        <fullName evidence="2">peptide-methionine (S)-S-oxide reductase</fullName>
        <ecNumber evidence="2">1.8.4.11</ecNumber>
    </recommendedName>
    <alternativeName>
        <fullName evidence="4">Peptide-methionine (S)-S-oxide reductase</fullName>
    </alternativeName>
</protein>
<comment type="caution">
    <text evidence="6">The sequence shown here is derived from an EMBL/GenBank/DDBJ whole genome shotgun (WGS) entry which is preliminary data.</text>
</comment>
<name>A0A814LR28_9BILA</name>
<evidence type="ECO:0000256" key="3">
    <source>
        <dbReference type="ARBA" id="ARBA00023002"/>
    </source>
</evidence>
<evidence type="ECO:0000256" key="1">
    <source>
        <dbReference type="ARBA" id="ARBA00005591"/>
    </source>
</evidence>
<keyword evidence="3" id="KW-0560">Oxidoreductase</keyword>
<feature type="domain" description="Peptide methionine sulphoxide reductase MsrA" evidence="5">
    <location>
        <begin position="4"/>
        <end position="150"/>
    </location>
</feature>
<evidence type="ECO:0000259" key="5">
    <source>
        <dbReference type="Pfam" id="PF01625"/>
    </source>
</evidence>
<dbReference type="EMBL" id="CAJNOM010001903">
    <property type="protein sequence ID" value="CAF1622012.1"/>
    <property type="molecule type" value="Genomic_DNA"/>
</dbReference>
<gene>
    <name evidence="6" type="ORF">BJG266_LOCUS19637</name>
    <name evidence="7" type="ORF">QVE165_LOCUS55825</name>
    <name evidence="8" type="ORF">QVE165_LOCUS55836</name>
</gene>
<proteinExistence type="inferred from homology"/>
<dbReference type="PANTHER" id="PTHR43774:SF1">
    <property type="entry name" value="PEPTIDE METHIONINE SULFOXIDE REDUCTASE MSRA 2"/>
    <property type="match status" value="1"/>
</dbReference>
<dbReference type="InterPro" id="IPR036509">
    <property type="entry name" value="Met_Sox_Rdtase_MsrA_sf"/>
</dbReference>
<dbReference type="OrthoDB" id="77405at2759"/>
<evidence type="ECO:0000313" key="8">
    <source>
        <dbReference type="EMBL" id="CAF1622012.1"/>
    </source>
</evidence>
<organism evidence="6 10">
    <name type="scientific">Adineta steineri</name>
    <dbReference type="NCBI Taxonomy" id="433720"/>
    <lineage>
        <taxon>Eukaryota</taxon>
        <taxon>Metazoa</taxon>
        <taxon>Spiralia</taxon>
        <taxon>Gnathifera</taxon>
        <taxon>Rotifera</taxon>
        <taxon>Eurotatoria</taxon>
        <taxon>Bdelloidea</taxon>
        <taxon>Adinetida</taxon>
        <taxon>Adinetidae</taxon>
        <taxon>Adineta</taxon>
    </lineage>
</organism>
<keyword evidence="9" id="KW-1185">Reference proteome</keyword>
<dbReference type="Proteomes" id="UP000663832">
    <property type="component" value="Unassembled WGS sequence"/>
</dbReference>
<evidence type="ECO:0000313" key="6">
    <source>
        <dbReference type="EMBL" id="CAF1069693.1"/>
    </source>
</evidence>
<evidence type="ECO:0000313" key="7">
    <source>
        <dbReference type="EMBL" id="CAF1621926.1"/>
    </source>
</evidence>
<dbReference type="SUPFAM" id="SSF55068">
    <property type="entry name" value="Peptide methionine sulfoxide reductase"/>
    <property type="match status" value="1"/>
</dbReference>
<dbReference type="NCBIfam" id="TIGR00401">
    <property type="entry name" value="msrA"/>
    <property type="match status" value="1"/>
</dbReference>
<dbReference type="Pfam" id="PF01625">
    <property type="entry name" value="PMSR"/>
    <property type="match status" value="1"/>
</dbReference>
<sequence>MEVATFAGGCFWRMQTVFSRVPGVISTIVGFSGGYVANPTYQQVRSGQTGHAETVQVTYNPQLVTFPQLLQIFFSSHDSTQMNRQGADVGPQYRSAIFYHSPSQWDIATKYINQLRMSRPYPVVTEVVPFQAFYPAEQYHQFYEARQQQQNMVAAAAKSYYFWY</sequence>